<dbReference type="Gene3D" id="3.40.50.300">
    <property type="entry name" value="P-loop containing nucleotide triphosphate hydrolases"/>
    <property type="match status" value="1"/>
</dbReference>
<feature type="coiled-coil region" evidence="5">
    <location>
        <begin position="631"/>
        <end position="658"/>
    </location>
</feature>
<evidence type="ECO:0000256" key="4">
    <source>
        <dbReference type="PROSITE-ProRule" id="PRU01052"/>
    </source>
</evidence>
<feature type="compositionally biased region" description="Low complexity" evidence="6">
    <location>
        <begin position="8"/>
        <end position="28"/>
    </location>
</feature>
<evidence type="ECO:0000313" key="9">
    <source>
        <dbReference type="Proteomes" id="UP000006729"/>
    </source>
</evidence>
<evidence type="ECO:0000256" key="6">
    <source>
        <dbReference type="SAM" id="MobiDB-lite"/>
    </source>
</evidence>
<dbReference type="FunCoup" id="A0A3N7FQV3">
    <property type="interactions" value="1157"/>
</dbReference>
<feature type="region of interest" description="Disordered" evidence="6">
    <location>
        <begin position="963"/>
        <end position="1021"/>
    </location>
</feature>
<sequence length="1066" mass="120836">MFGFFRGSADSSPQSSYSQSSSSSMSPSPSAPPVTGPARPIRLVYCDEKGKFRMDPEAVATLQLVKEPIGVVSVCGRARQGKSFILNQLIGRSSGFQVASTHRPCTKGLWLWSAPLKRTALDGTQYNLLLLDSEGIDAYDQTGTYSTQIFSLAVLLSSMFIYNQMGGIDEAALDRLSLVTQMTKHIRVRASGGRSSASELGQFSPIFVWLLRDFYLDLVEDNRRITPRDYLELALRSVQGNGKDIAAKNEIRDSIRALFPDRECFPLVRPLNNENDLQHMDQISLDKLRPEFRAGLDALTKFVFERTRPKQIGATVMTGPVLVGITESYLEALNNGAVPTISSSWQSVEEAECRRAYDAATEIYMSSFDRSKPTEEVVLRESHEEAVKKSLAAFNAAAVGIGSARKKYEELLQKFSRRAFEDYKRNAFMEADLRCSNTIQNMEKRLRTVCHASDANVDNVVKVLDGLLSEYETSCHGPGKWQKLAMFLQQSLEGPILDLAKRLNDKIGSEKSSLVLRCRSIEDKMALLHKQLEASEKDKSEYMKRYDEAINEKKKLADDYMRRINDLQSNRSSLDERCSNLVKTLDTAKQETSNWKRKHDQVLSKQKADEEQAASEIAILKSRSSAAEARLAASHEQTRSAEEEAAEWKRKYDIAVRETKAALEKASNVQGRINKETQLREDALREEFSGRLVVKEDEIKEKNRKIEHAEQCLTTVNMELKAAESKMKSYDTEISSLKLEIKELAERLETANAKAQTYEREARILEQEKIHLEQRYRSEFERFAEVQERCNHAEKECKRATELADKARTDAVSAQKEKNEFQKLAMERLAQIERAQRHTESLDRQKNDLAGELESVRVSEMDAVLKVALLEARVEEREKEIESLLKSNNVERASTVKALQDLLDDERKAHSVANKRAEDFSLQLEVARAKLDSLQQEFTSVRLNESALDGKLKAASHGKRIRTEDVEMGVGSVQDTGTDDRRVKKRSRSTTSPVMLTQPEDGGSVFKGNEDNQSQRSDQEDYRKFTIQELKQELTKHNYGAEILKLRSHNKKDILALYEKYVLQKS</sequence>
<evidence type="ECO:0000256" key="2">
    <source>
        <dbReference type="ARBA" id="ARBA00022801"/>
    </source>
</evidence>
<evidence type="ECO:0000313" key="8">
    <source>
        <dbReference type="EMBL" id="RQO97559.1"/>
    </source>
</evidence>
<organism evidence="8 9">
    <name type="scientific">Populus trichocarpa</name>
    <name type="common">Western balsam poplar</name>
    <name type="synonym">Populus balsamifera subsp. trichocarpa</name>
    <dbReference type="NCBI Taxonomy" id="3694"/>
    <lineage>
        <taxon>Eukaryota</taxon>
        <taxon>Viridiplantae</taxon>
        <taxon>Streptophyta</taxon>
        <taxon>Embryophyta</taxon>
        <taxon>Tracheophyta</taxon>
        <taxon>Spermatophyta</taxon>
        <taxon>Magnoliopsida</taxon>
        <taxon>eudicotyledons</taxon>
        <taxon>Gunneridae</taxon>
        <taxon>Pentapetalae</taxon>
        <taxon>rosids</taxon>
        <taxon>fabids</taxon>
        <taxon>Malpighiales</taxon>
        <taxon>Salicaceae</taxon>
        <taxon>Saliceae</taxon>
        <taxon>Populus</taxon>
    </lineage>
</organism>
<dbReference type="Pfam" id="PF02263">
    <property type="entry name" value="GBP"/>
    <property type="match status" value="1"/>
</dbReference>
<dbReference type="GO" id="GO:0005525">
    <property type="term" value="F:GTP binding"/>
    <property type="evidence" value="ECO:0000318"/>
    <property type="project" value="GO_Central"/>
</dbReference>
<protein>
    <recommendedName>
        <fullName evidence="7">GB1/RHD3-type G domain-containing protein</fullName>
    </recommendedName>
</protein>
<evidence type="ECO:0000259" key="7">
    <source>
        <dbReference type="PROSITE" id="PS51715"/>
    </source>
</evidence>
<dbReference type="PANTHER" id="PTHR10751">
    <property type="entry name" value="GUANYLATE BINDING PROTEIN"/>
    <property type="match status" value="1"/>
</dbReference>
<keyword evidence="9" id="KW-1185">Reference proteome</keyword>
<reference evidence="8 9" key="1">
    <citation type="journal article" date="2006" name="Science">
        <title>The genome of black cottonwood, Populus trichocarpa (Torr. &amp; Gray).</title>
        <authorList>
            <person name="Tuskan G.A."/>
            <person name="Difazio S."/>
            <person name="Jansson S."/>
            <person name="Bohlmann J."/>
            <person name="Grigoriev I."/>
            <person name="Hellsten U."/>
            <person name="Putnam N."/>
            <person name="Ralph S."/>
            <person name="Rombauts S."/>
            <person name="Salamov A."/>
            <person name="Schein J."/>
            <person name="Sterck L."/>
            <person name="Aerts A."/>
            <person name="Bhalerao R.R."/>
            <person name="Bhalerao R.P."/>
            <person name="Blaudez D."/>
            <person name="Boerjan W."/>
            <person name="Brun A."/>
            <person name="Brunner A."/>
            <person name="Busov V."/>
            <person name="Campbell M."/>
            <person name="Carlson J."/>
            <person name="Chalot M."/>
            <person name="Chapman J."/>
            <person name="Chen G.L."/>
            <person name="Cooper D."/>
            <person name="Coutinho P.M."/>
            <person name="Couturier J."/>
            <person name="Covert S."/>
            <person name="Cronk Q."/>
            <person name="Cunningham R."/>
            <person name="Davis J."/>
            <person name="Degroeve S."/>
            <person name="Dejardin A."/>
            <person name="Depamphilis C."/>
            <person name="Detter J."/>
            <person name="Dirks B."/>
            <person name="Dubchak I."/>
            <person name="Duplessis S."/>
            <person name="Ehlting J."/>
            <person name="Ellis B."/>
            <person name="Gendler K."/>
            <person name="Goodstein D."/>
            <person name="Gribskov M."/>
            <person name="Grimwood J."/>
            <person name="Groover A."/>
            <person name="Gunter L."/>
            <person name="Hamberger B."/>
            <person name="Heinze B."/>
            <person name="Helariutta Y."/>
            <person name="Henrissat B."/>
            <person name="Holligan D."/>
            <person name="Holt R."/>
            <person name="Huang W."/>
            <person name="Islam-Faridi N."/>
            <person name="Jones S."/>
            <person name="Jones-Rhoades M."/>
            <person name="Jorgensen R."/>
            <person name="Joshi C."/>
            <person name="Kangasjarvi J."/>
            <person name="Karlsson J."/>
            <person name="Kelleher C."/>
            <person name="Kirkpatrick R."/>
            <person name="Kirst M."/>
            <person name="Kohler A."/>
            <person name="Kalluri U."/>
            <person name="Larimer F."/>
            <person name="Leebens-Mack J."/>
            <person name="Leple J.C."/>
            <person name="Locascio P."/>
            <person name="Lou Y."/>
            <person name="Lucas S."/>
            <person name="Martin F."/>
            <person name="Montanini B."/>
            <person name="Napoli C."/>
            <person name="Nelson D.R."/>
            <person name="Nelson C."/>
            <person name="Nieminen K."/>
            <person name="Nilsson O."/>
            <person name="Pereda V."/>
            <person name="Peter G."/>
            <person name="Philippe R."/>
            <person name="Pilate G."/>
            <person name="Poliakov A."/>
            <person name="Razumovskaya J."/>
            <person name="Richardson P."/>
            <person name="Rinaldi C."/>
            <person name="Ritland K."/>
            <person name="Rouze P."/>
            <person name="Ryaboy D."/>
            <person name="Schmutz J."/>
            <person name="Schrader J."/>
            <person name="Segerman B."/>
            <person name="Shin H."/>
            <person name="Siddiqui A."/>
            <person name="Sterky F."/>
            <person name="Terry A."/>
            <person name="Tsai C.J."/>
            <person name="Uberbacher E."/>
            <person name="Unneberg P."/>
            <person name="Vahala J."/>
            <person name="Wall K."/>
            <person name="Wessler S."/>
            <person name="Yang G."/>
            <person name="Yin T."/>
            <person name="Douglas C."/>
            <person name="Marra M."/>
            <person name="Sandberg G."/>
            <person name="Van de Peer Y."/>
            <person name="Rokhsar D."/>
        </authorList>
    </citation>
    <scope>NUCLEOTIDE SEQUENCE [LARGE SCALE GENOMIC DNA]</scope>
    <source>
        <strain evidence="9">cv. Nisqually</strain>
    </source>
</reference>
<feature type="coiled-coil region" evidence="5">
    <location>
        <begin position="917"/>
        <end position="944"/>
    </location>
</feature>
<evidence type="ECO:0000256" key="3">
    <source>
        <dbReference type="ARBA" id="ARBA00023134"/>
    </source>
</evidence>
<name>A0A3N7FQV3_POPTR</name>
<dbReference type="InterPro" id="IPR027417">
    <property type="entry name" value="P-loop_NTPase"/>
</dbReference>
<dbReference type="InterPro" id="IPR015894">
    <property type="entry name" value="Guanylate-bd_N"/>
</dbReference>
<dbReference type="FunFam" id="1.20.1000.10:FF:000003">
    <property type="entry name" value="Guanylate-binding family protein"/>
    <property type="match status" value="1"/>
</dbReference>
<keyword evidence="1" id="KW-0547">Nucleotide-binding</keyword>
<keyword evidence="5" id="KW-0175">Coiled coil</keyword>
<dbReference type="AlphaFoldDB" id="A0A3N7FQV3"/>
<evidence type="ECO:0000256" key="5">
    <source>
        <dbReference type="SAM" id="Coils"/>
    </source>
</evidence>
<dbReference type="SUPFAM" id="SSF48340">
    <property type="entry name" value="Interferon-induced guanylate-binding protein 1 (GBP1), C-terminal domain"/>
    <property type="match status" value="1"/>
</dbReference>
<dbReference type="EMBL" id="CM009300">
    <property type="protein sequence ID" value="RQO97559.1"/>
    <property type="molecule type" value="Genomic_DNA"/>
</dbReference>
<dbReference type="GO" id="GO:0003924">
    <property type="term" value="F:GTPase activity"/>
    <property type="evidence" value="ECO:0000318"/>
    <property type="project" value="GO_Central"/>
</dbReference>
<comment type="similarity">
    <text evidence="4">Belongs to the TRAFAC class dynamin-like GTPase superfamily. GB1/RHD3 GTPase family.</text>
</comment>
<dbReference type="SUPFAM" id="SSF52540">
    <property type="entry name" value="P-loop containing nucleoside triphosphate hydrolases"/>
    <property type="match status" value="1"/>
</dbReference>
<evidence type="ECO:0000256" key="1">
    <source>
        <dbReference type="ARBA" id="ARBA00022741"/>
    </source>
</evidence>
<dbReference type="Proteomes" id="UP000006729">
    <property type="component" value="Chromosome 11"/>
</dbReference>
<dbReference type="InParanoid" id="A0A3N7FQV3"/>
<proteinExistence type="inferred from homology"/>
<dbReference type="CDD" id="cd01851">
    <property type="entry name" value="GBP"/>
    <property type="match status" value="1"/>
</dbReference>
<feature type="coiled-coil region" evidence="5">
    <location>
        <begin position="692"/>
        <end position="887"/>
    </location>
</feature>
<gene>
    <name evidence="8" type="ORF">POPTR_011G058500</name>
</gene>
<dbReference type="Pfam" id="PF02841">
    <property type="entry name" value="GBP_C"/>
    <property type="match status" value="1"/>
</dbReference>
<dbReference type="PROSITE" id="PS51715">
    <property type="entry name" value="G_GB1_RHD3"/>
    <property type="match status" value="1"/>
</dbReference>
<feature type="domain" description="GB1/RHD3-type G" evidence="7">
    <location>
        <begin position="66"/>
        <end position="308"/>
    </location>
</feature>
<dbReference type="InterPro" id="IPR036543">
    <property type="entry name" value="Guanylate-bd_C_sf"/>
</dbReference>
<dbReference type="InterPro" id="IPR030386">
    <property type="entry name" value="G_GB1_RHD3_dom"/>
</dbReference>
<dbReference type="InterPro" id="IPR003191">
    <property type="entry name" value="Guanylate-bd/ATL_C"/>
</dbReference>
<dbReference type="FunFam" id="3.40.50.300:FF:000723">
    <property type="entry name" value="Guanylate-binding family protein"/>
    <property type="match status" value="1"/>
</dbReference>
<keyword evidence="2" id="KW-0378">Hydrolase</keyword>
<dbReference type="Gene3D" id="1.20.1000.10">
    <property type="entry name" value="Guanylate-binding protein, C-terminal domain"/>
    <property type="match status" value="1"/>
</dbReference>
<accession>A0A3N7FQV3</accession>
<feature type="region of interest" description="Disordered" evidence="6">
    <location>
        <begin position="1"/>
        <end position="36"/>
    </location>
</feature>
<keyword evidence="3" id="KW-0342">GTP-binding</keyword>
<feature type="coiled-coil region" evidence="5">
    <location>
        <begin position="518"/>
        <end position="591"/>
    </location>
</feature>